<sequence>MGGSAGGGGSGINKVPGSGSRPKIPRPAPDNWRSNTIIAWPYDSQVSPLILEGCCGNPDHIQTYGDNDAFRFCDAESNPSSVKQCLENQGIKGVEELHKNGGSTLMSSRSVSIPALGIVGMLIAGVLAEVIGFGFMGI</sequence>
<keyword evidence="2" id="KW-1133">Transmembrane helix</keyword>
<organism evidence="3 4">
    <name type="scientific">Aspergillus sergii</name>
    <dbReference type="NCBI Taxonomy" id="1034303"/>
    <lineage>
        <taxon>Eukaryota</taxon>
        <taxon>Fungi</taxon>
        <taxon>Dikarya</taxon>
        <taxon>Ascomycota</taxon>
        <taxon>Pezizomycotina</taxon>
        <taxon>Eurotiomycetes</taxon>
        <taxon>Eurotiomycetidae</taxon>
        <taxon>Eurotiales</taxon>
        <taxon>Aspergillaceae</taxon>
        <taxon>Aspergillus</taxon>
        <taxon>Aspergillus subgen. Circumdati</taxon>
    </lineage>
</organism>
<evidence type="ECO:0000313" key="4">
    <source>
        <dbReference type="Proteomes" id="UP000325945"/>
    </source>
</evidence>
<dbReference type="Proteomes" id="UP000325945">
    <property type="component" value="Unassembled WGS sequence"/>
</dbReference>
<reference evidence="4" key="1">
    <citation type="submission" date="2019-04" db="EMBL/GenBank/DDBJ databases">
        <title>Friends and foes A comparative genomics studyof 23 Aspergillus species from section Flavi.</title>
        <authorList>
            <consortium name="DOE Joint Genome Institute"/>
            <person name="Kjaerbolling I."/>
            <person name="Vesth T."/>
            <person name="Frisvad J.C."/>
            <person name="Nybo J.L."/>
            <person name="Theobald S."/>
            <person name="Kildgaard S."/>
            <person name="Isbrandt T."/>
            <person name="Kuo A."/>
            <person name="Sato A."/>
            <person name="Lyhne E.K."/>
            <person name="Kogle M.E."/>
            <person name="Wiebenga A."/>
            <person name="Kun R.S."/>
            <person name="Lubbers R.J."/>
            <person name="Makela M.R."/>
            <person name="Barry K."/>
            <person name="Chovatia M."/>
            <person name="Clum A."/>
            <person name="Daum C."/>
            <person name="Haridas S."/>
            <person name="He G."/>
            <person name="LaButti K."/>
            <person name="Lipzen A."/>
            <person name="Mondo S."/>
            <person name="Riley R."/>
            <person name="Salamov A."/>
            <person name="Simmons B.A."/>
            <person name="Magnuson J.K."/>
            <person name="Henrissat B."/>
            <person name="Mortensen U.H."/>
            <person name="Larsen T.O."/>
            <person name="Devries R.P."/>
            <person name="Grigoriev I.V."/>
            <person name="Machida M."/>
            <person name="Baker S.E."/>
            <person name="Andersen M.R."/>
        </authorList>
    </citation>
    <scope>NUCLEOTIDE SEQUENCE [LARGE SCALE GENOMIC DNA]</scope>
    <source>
        <strain evidence="4">CBS 130017</strain>
    </source>
</reference>
<feature type="transmembrane region" description="Helical" evidence="2">
    <location>
        <begin position="115"/>
        <end position="136"/>
    </location>
</feature>
<keyword evidence="2" id="KW-0812">Transmembrane</keyword>
<evidence type="ECO:0000313" key="3">
    <source>
        <dbReference type="EMBL" id="KAE8324425.1"/>
    </source>
</evidence>
<keyword evidence="4" id="KW-1185">Reference proteome</keyword>
<keyword evidence="2" id="KW-0472">Membrane</keyword>
<feature type="region of interest" description="Disordered" evidence="1">
    <location>
        <begin position="1"/>
        <end position="32"/>
    </location>
</feature>
<dbReference type="EMBL" id="ML741818">
    <property type="protein sequence ID" value="KAE8324425.1"/>
    <property type="molecule type" value="Genomic_DNA"/>
</dbReference>
<evidence type="ECO:0000256" key="1">
    <source>
        <dbReference type="SAM" id="MobiDB-lite"/>
    </source>
</evidence>
<name>A0A5N6WU39_9EURO</name>
<protein>
    <submittedName>
        <fullName evidence="3">Uncharacterized protein</fullName>
    </submittedName>
</protein>
<dbReference type="AlphaFoldDB" id="A0A5N6WU39"/>
<evidence type="ECO:0000256" key="2">
    <source>
        <dbReference type="SAM" id="Phobius"/>
    </source>
</evidence>
<accession>A0A5N6WU39</accession>
<feature type="compositionally biased region" description="Gly residues" evidence="1">
    <location>
        <begin position="1"/>
        <end position="11"/>
    </location>
</feature>
<proteinExistence type="predicted"/>
<gene>
    <name evidence="3" type="ORF">BDV39DRAFT_207912</name>
</gene>